<keyword evidence="4 8" id="KW-0133">Cell shape</keyword>
<comment type="subcellular location">
    <subcellularLocation>
        <location evidence="8">Cytoplasm</location>
    </subcellularLocation>
</comment>
<evidence type="ECO:0000256" key="4">
    <source>
        <dbReference type="ARBA" id="ARBA00022960"/>
    </source>
</evidence>
<dbReference type="AlphaFoldDB" id="D6GSN8"/>
<dbReference type="PATRIC" id="fig|546269.5.peg.1072"/>
<dbReference type="RefSeq" id="WP_014262637.1">
    <property type="nucleotide sequence ID" value="NC_016630.1"/>
</dbReference>
<dbReference type="PANTHER" id="PTHR23135:SF4">
    <property type="entry name" value="UDP-N-ACETYLMURAMOYL-L-ALANYL-D-GLUTAMATE--2,6-DIAMINOPIMELATE LIGASE MURE HOMOLOG, CHLOROPLASTIC"/>
    <property type="match status" value="1"/>
</dbReference>
<evidence type="ECO:0000256" key="6">
    <source>
        <dbReference type="ARBA" id="ARBA00023306"/>
    </source>
</evidence>
<organism evidence="12 13">
    <name type="scientific">Filifactor alocis (strain ATCC 35896 / CCUG 47790 / D40 B5)</name>
    <name type="common">Fusobacterium alocis</name>
    <dbReference type="NCBI Taxonomy" id="546269"/>
    <lineage>
        <taxon>Bacteria</taxon>
        <taxon>Bacillati</taxon>
        <taxon>Bacillota</taxon>
        <taxon>Clostridia</taxon>
        <taxon>Peptostreptococcales</taxon>
        <taxon>Filifactoraceae</taxon>
        <taxon>Filifactor</taxon>
    </lineage>
</organism>
<dbReference type="SUPFAM" id="SSF53244">
    <property type="entry name" value="MurD-like peptide ligases, peptide-binding domain"/>
    <property type="match status" value="1"/>
</dbReference>
<dbReference type="InterPro" id="IPR013221">
    <property type="entry name" value="Mur_ligase_cen"/>
</dbReference>
<dbReference type="GO" id="GO:0005524">
    <property type="term" value="F:ATP binding"/>
    <property type="evidence" value="ECO:0007669"/>
    <property type="project" value="InterPro"/>
</dbReference>
<dbReference type="STRING" id="546269.HMPREF0389_00596"/>
<keyword evidence="13" id="KW-1185">Reference proteome</keyword>
<dbReference type="GO" id="GO:0016881">
    <property type="term" value="F:acid-amino acid ligase activity"/>
    <property type="evidence" value="ECO:0007669"/>
    <property type="project" value="InterPro"/>
</dbReference>
<dbReference type="GO" id="GO:0071555">
    <property type="term" value="P:cell wall organization"/>
    <property type="evidence" value="ECO:0007669"/>
    <property type="project" value="UniProtKB-KW"/>
</dbReference>
<dbReference type="InterPro" id="IPR000713">
    <property type="entry name" value="Mur_ligase_N"/>
</dbReference>
<dbReference type="GO" id="GO:0009252">
    <property type="term" value="P:peptidoglycan biosynthetic process"/>
    <property type="evidence" value="ECO:0007669"/>
    <property type="project" value="UniProtKB-KW"/>
</dbReference>
<keyword evidence="12" id="KW-0436">Ligase</keyword>
<evidence type="ECO:0000259" key="10">
    <source>
        <dbReference type="Pfam" id="PF02875"/>
    </source>
</evidence>
<dbReference type="SUPFAM" id="SSF63418">
    <property type="entry name" value="MurE/MurF N-terminal domain"/>
    <property type="match status" value="1"/>
</dbReference>
<dbReference type="Pfam" id="PF01225">
    <property type="entry name" value="Mur_ligase"/>
    <property type="match status" value="1"/>
</dbReference>
<evidence type="ECO:0000259" key="9">
    <source>
        <dbReference type="Pfam" id="PF01225"/>
    </source>
</evidence>
<dbReference type="PANTHER" id="PTHR23135">
    <property type="entry name" value="MUR LIGASE FAMILY MEMBER"/>
    <property type="match status" value="1"/>
</dbReference>
<keyword evidence="6 8" id="KW-0131">Cell cycle</keyword>
<evidence type="ECO:0000259" key="11">
    <source>
        <dbReference type="Pfam" id="PF08245"/>
    </source>
</evidence>
<dbReference type="EMBL" id="CP002390">
    <property type="protein sequence ID" value="EFE28679.1"/>
    <property type="molecule type" value="Genomic_DNA"/>
</dbReference>
<evidence type="ECO:0000256" key="7">
    <source>
        <dbReference type="ARBA" id="ARBA00023316"/>
    </source>
</evidence>
<gene>
    <name evidence="12" type="primary">murE</name>
    <name evidence="12" type="ordered locus">HMPREF0389_00596</name>
</gene>
<dbReference type="KEGG" id="faa:HMPREF0389_00596"/>
<dbReference type="GO" id="GO:0005737">
    <property type="term" value="C:cytoplasm"/>
    <property type="evidence" value="ECO:0007669"/>
    <property type="project" value="UniProtKB-SubCell"/>
</dbReference>
<dbReference type="GO" id="GO:0051301">
    <property type="term" value="P:cell division"/>
    <property type="evidence" value="ECO:0007669"/>
    <property type="project" value="UniProtKB-KW"/>
</dbReference>
<keyword evidence="5 8" id="KW-0573">Peptidoglycan synthesis</keyword>
<reference evidence="13" key="1">
    <citation type="submission" date="2010-12" db="EMBL/GenBank/DDBJ databases">
        <title>The genome sequence of Filifactor alocis strain ATCC 35896.</title>
        <authorList>
            <consortium name="The Broad Institute Genome Sequencing Platform"/>
            <person name="Ward D."/>
            <person name="Earl A."/>
            <person name="Feldgarden M."/>
            <person name="Young S.K."/>
            <person name="Gargeya S."/>
            <person name="Zeng Q."/>
            <person name="Alvarado L."/>
            <person name="Berlin A."/>
            <person name="Bochicchio J."/>
            <person name="Chapman S.B."/>
            <person name="Chen Z."/>
            <person name="Freedman E."/>
            <person name="Gellesch M."/>
            <person name="Goldberg J."/>
            <person name="Griggs A."/>
            <person name="Gujja S."/>
            <person name="Heilman E."/>
            <person name="Heiman D."/>
            <person name="Howarth C."/>
            <person name="Mehta T."/>
            <person name="Neiman D."/>
            <person name="Pearson M."/>
            <person name="Roberts A."/>
            <person name="Saif S."/>
            <person name="Shea T."/>
            <person name="Shenoy N."/>
            <person name="Sisk P."/>
            <person name="Stolte C."/>
            <person name="Sykes S."/>
            <person name="White J."/>
            <person name="Yandava C."/>
            <person name="Izard J."/>
            <person name="Blanton J.M."/>
            <person name="Baranova O.V."/>
            <person name="Tanner A.C."/>
            <person name="Dewhirst F.E."/>
            <person name="Haas B."/>
            <person name="Nusbaum C."/>
            <person name="Birren B."/>
        </authorList>
    </citation>
    <scope>NUCLEOTIDE SEQUENCE [LARGE SCALE GENOMIC DNA]</scope>
    <source>
        <strain evidence="13">ATCC 35896 / D40 B5</strain>
    </source>
</reference>
<evidence type="ECO:0000256" key="1">
    <source>
        <dbReference type="ARBA" id="ARBA00004752"/>
    </source>
</evidence>
<evidence type="ECO:0000256" key="5">
    <source>
        <dbReference type="ARBA" id="ARBA00022984"/>
    </source>
</evidence>
<dbReference type="eggNOG" id="COG0769">
    <property type="taxonomic scope" value="Bacteria"/>
</dbReference>
<dbReference type="Proteomes" id="UP000007468">
    <property type="component" value="Chromosome"/>
</dbReference>
<dbReference type="Pfam" id="PF08245">
    <property type="entry name" value="Mur_ligase_M"/>
    <property type="match status" value="1"/>
</dbReference>
<keyword evidence="7 8" id="KW-0961">Cell wall biogenesis/degradation</keyword>
<evidence type="ECO:0000313" key="12">
    <source>
        <dbReference type="EMBL" id="EFE28679.1"/>
    </source>
</evidence>
<dbReference type="Gene3D" id="3.40.1390.10">
    <property type="entry name" value="MurE/MurF, N-terminal domain"/>
    <property type="match status" value="1"/>
</dbReference>
<dbReference type="GO" id="GO:0008360">
    <property type="term" value="P:regulation of cell shape"/>
    <property type="evidence" value="ECO:0007669"/>
    <property type="project" value="UniProtKB-KW"/>
</dbReference>
<evidence type="ECO:0000256" key="2">
    <source>
        <dbReference type="ARBA" id="ARBA00005898"/>
    </source>
</evidence>
<dbReference type="InterPro" id="IPR035911">
    <property type="entry name" value="MurE/MurF_N"/>
</dbReference>
<comment type="pathway">
    <text evidence="1 8">Cell wall biogenesis; peptidoglycan biosynthesis.</text>
</comment>
<proteinExistence type="inferred from homology"/>
<name>D6GSN8_FILAD</name>
<evidence type="ECO:0000256" key="8">
    <source>
        <dbReference type="RuleBase" id="RU004135"/>
    </source>
</evidence>
<sequence length="510" mass="57064">MKLSKLLQNVSVIEYKNVDMDLEISSLAYHSAKVEQNGLFVCIKGYKADGHKYLASAVEHNAIVAVVETFQDIDIPQVKVEDSRIALATMSSNYYDNPSKKMTVIGITATNGKTTTAFMVDEVLRKAKKKTGIIGTVMIRSLNEVIPSVLTTPESLDLQKYMAMMVEQGVTHLTMEVSSSALELHRVHGVDFDFVCFNNISRDHIDLHGSFEDYFQIKSTLIRGMKPSAKAVINADDSLLHDLIQEKQNQVITYSVESNRGDLYCTQLDLSTGIANWKIVPNPTKSTLSLLNSEVKIALSVPGYHSVYNAMAAMELCLLCQIDIDTIQDGLHSFKGVERRFELIYDKEFKIIDDHFANTGNIRVTLETLKKMKYEQLHFIYAIRGSRGVVVNRENAEEICSGIENLPLKTFVATKSVHHVTEKDKVTQEEITVFQDIMNCCERTVPIYDDLEEAIAFVLKEVQPGDVILLAGCQGMDSGGKLLLEKLADGKSEKEREEIMDSVKNRICGI</sequence>
<dbReference type="Gene3D" id="3.90.190.20">
    <property type="entry name" value="Mur ligase, C-terminal domain"/>
    <property type="match status" value="1"/>
</dbReference>
<feature type="domain" description="Mur ligase C-terminal" evidence="10">
    <location>
        <begin position="339"/>
        <end position="472"/>
    </location>
</feature>
<dbReference type="InterPro" id="IPR036565">
    <property type="entry name" value="Mur-like_cat_sf"/>
</dbReference>
<dbReference type="Pfam" id="PF02875">
    <property type="entry name" value="Mur_ligase_C"/>
    <property type="match status" value="1"/>
</dbReference>
<dbReference type="NCBIfam" id="TIGR01085">
    <property type="entry name" value="murE"/>
    <property type="match status" value="1"/>
</dbReference>
<feature type="domain" description="Mur ligase central" evidence="11">
    <location>
        <begin position="107"/>
        <end position="316"/>
    </location>
</feature>
<comment type="similarity">
    <text evidence="2">Belongs to the MurCDEF family. MurE subfamily.</text>
</comment>
<dbReference type="InterPro" id="IPR005761">
    <property type="entry name" value="UDP-N-AcMur-Glu-dNH2Pim_ligase"/>
</dbReference>
<keyword evidence="3 8" id="KW-0132">Cell division</keyword>
<protein>
    <submittedName>
        <fullName evidence="12">UDP-N-acetylmuramoyl-L-alanyl-D-glutamate--2, 6-diaminopimelate ligase</fullName>
    </submittedName>
</protein>
<evidence type="ECO:0000313" key="13">
    <source>
        <dbReference type="Proteomes" id="UP000007468"/>
    </source>
</evidence>
<dbReference type="Gene3D" id="3.40.1190.10">
    <property type="entry name" value="Mur-like, catalytic domain"/>
    <property type="match status" value="1"/>
</dbReference>
<dbReference type="OrthoDB" id="9800958at2"/>
<accession>D6GSN8</accession>
<dbReference type="InterPro" id="IPR036615">
    <property type="entry name" value="Mur_ligase_C_dom_sf"/>
</dbReference>
<dbReference type="SUPFAM" id="SSF53623">
    <property type="entry name" value="MurD-like peptide ligases, catalytic domain"/>
    <property type="match status" value="1"/>
</dbReference>
<dbReference type="InterPro" id="IPR004101">
    <property type="entry name" value="Mur_ligase_C"/>
</dbReference>
<feature type="domain" description="Mur ligase N-terminal catalytic" evidence="9">
    <location>
        <begin position="23"/>
        <end position="78"/>
    </location>
</feature>
<evidence type="ECO:0000256" key="3">
    <source>
        <dbReference type="ARBA" id="ARBA00022618"/>
    </source>
</evidence>